<feature type="compositionally biased region" description="Low complexity" evidence="1">
    <location>
        <begin position="344"/>
        <end position="361"/>
    </location>
</feature>
<proteinExistence type="predicted"/>
<dbReference type="OrthoDB" id="560033at2759"/>
<dbReference type="Proteomes" id="UP000650467">
    <property type="component" value="Unassembled WGS sequence"/>
</dbReference>
<reference evidence="2" key="1">
    <citation type="journal article" date="2020" name="bioRxiv">
        <title>Comparative genomics of Chlamydomonas.</title>
        <authorList>
            <person name="Craig R.J."/>
            <person name="Hasan A.R."/>
            <person name="Ness R.W."/>
            <person name="Keightley P.D."/>
        </authorList>
    </citation>
    <scope>NUCLEOTIDE SEQUENCE</scope>
    <source>
        <strain evidence="2">SAG 7.73</strain>
    </source>
</reference>
<feature type="compositionally biased region" description="Acidic residues" evidence="1">
    <location>
        <begin position="333"/>
        <end position="343"/>
    </location>
</feature>
<dbReference type="AlphaFoldDB" id="A0A835T0E6"/>
<evidence type="ECO:0000313" key="2">
    <source>
        <dbReference type="EMBL" id="KAG2434777.1"/>
    </source>
</evidence>
<protein>
    <submittedName>
        <fullName evidence="2">Uncharacterized protein</fullName>
    </submittedName>
</protein>
<gene>
    <name evidence="2" type="ORF">HXX76_007662</name>
</gene>
<evidence type="ECO:0000256" key="1">
    <source>
        <dbReference type="SAM" id="MobiDB-lite"/>
    </source>
</evidence>
<feature type="region of interest" description="Disordered" evidence="1">
    <location>
        <begin position="314"/>
        <end position="361"/>
    </location>
</feature>
<organism evidence="2 3">
    <name type="scientific">Chlamydomonas incerta</name>
    <dbReference type="NCBI Taxonomy" id="51695"/>
    <lineage>
        <taxon>Eukaryota</taxon>
        <taxon>Viridiplantae</taxon>
        <taxon>Chlorophyta</taxon>
        <taxon>core chlorophytes</taxon>
        <taxon>Chlorophyceae</taxon>
        <taxon>CS clade</taxon>
        <taxon>Chlamydomonadales</taxon>
        <taxon>Chlamydomonadaceae</taxon>
        <taxon>Chlamydomonas</taxon>
    </lineage>
</organism>
<comment type="caution">
    <text evidence="2">The sequence shown here is derived from an EMBL/GenBank/DDBJ whole genome shotgun (WGS) entry which is preliminary data.</text>
</comment>
<sequence>MRLGAASLAAGGQLRLLLRGGCAPLGAAAPPVAACSTLAPYHMHNVRAASELSGGDAAPGEQPPSSAGAPSDKQPDSGKPSAEQAQTVAEAALRQLRLKLAAAEGGSSSSSSSSSSDARLGEVLVAVADWALAQERGAAAELLLQSLAALTAAVAGGGSGASDEDVLELIGAIRGDIRVTNRRLAASNELLEKLRPLMLLNDARTRIAAIAGLGSGRSGGSLELMCERYERPFLLDWALATMLRSGRTEVDMAAADIRASAGKFTQEEYRQIEGLDDDAEEMEEEVPDWDGSRREARRAAFVRELSHVTGIRFRSEQRGGKAGPEPAWWVCEEPADSSGDAEDQAGSGSGSSSGSEADGTG</sequence>
<feature type="region of interest" description="Disordered" evidence="1">
    <location>
        <begin position="52"/>
        <end position="87"/>
    </location>
</feature>
<name>A0A835T0E6_CHLIN</name>
<evidence type="ECO:0000313" key="3">
    <source>
        <dbReference type="Proteomes" id="UP000650467"/>
    </source>
</evidence>
<dbReference type="EMBL" id="JAEHOC010000016">
    <property type="protein sequence ID" value="KAG2434777.1"/>
    <property type="molecule type" value="Genomic_DNA"/>
</dbReference>
<keyword evidence="3" id="KW-1185">Reference proteome</keyword>
<accession>A0A835T0E6</accession>